<gene>
    <name evidence="1" type="ORF">GGQ01_003005</name>
</gene>
<comment type="caution">
    <text evidence="1">The sequence shown here is derived from an EMBL/GenBank/DDBJ whole genome shotgun (WGS) entry which is preliminary data.</text>
</comment>
<organism evidence="1 2">
    <name type="scientific">Salinibacter ruber</name>
    <dbReference type="NCBI Taxonomy" id="146919"/>
    <lineage>
        <taxon>Bacteria</taxon>
        <taxon>Pseudomonadati</taxon>
        <taxon>Rhodothermota</taxon>
        <taxon>Rhodothermia</taxon>
        <taxon>Rhodothermales</taxon>
        <taxon>Salinibacteraceae</taxon>
        <taxon>Salinibacter</taxon>
    </lineage>
</organism>
<name>A0A9X3A048_9BACT</name>
<dbReference type="AlphaFoldDB" id="A0A9X3A048"/>
<accession>A0A9X3A048</accession>
<evidence type="ECO:0000313" key="1">
    <source>
        <dbReference type="EMBL" id="MCS4037916.1"/>
    </source>
</evidence>
<reference evidence="1" key="1">
    <citation type="submission" date="2022-08" db="EMBL/GenBank/DDBJ databases">
        <title>Genomic Encyclopedia of Type Strains, Phase V (KMG-V): Genome sequencing to study the core and pangenomes of soil and plant-associated prokaryotes.</title>
        <authorList>
            <person name="Whitman W."/>
        </authorList>
    </citation>
    <scope>NUCLEOTIDE SEQUENCE</scope>
    <source>
        <strain evidence="1">SP3012</strain>
    </source>
</reference>
<protein>
    <submittedName>
        <fullName evidence="1">Uncharacterized protein</fullName>
    </submittedName>
</protein>
<dbReference type="Proteomes" id="UP001155040">
    <property type="component" value="Unassembled WGS sequence"/>
</dbReference>
<sequence>MDELLLAQLATEAHGLPNGWVRETARGGTKAFSLKDEFFAMQVYTMVVRDTKTGAYVETNVAESPGEALKWAESEIREVYGSTPVSNYEEENIAERGEGGFYVKSKKGWLTVSCESHEV</sequence>
<dbReference type="EMBL" id="JANUBF010000029">
    <property type="protein sequence ID" value="MCS4037916.1"/>
    <property type="molecule type" value="Genomic_DNA"/>
</dbReference>
<evidence type="ECO:0000313" key="2">
    <source>
        <dbReference type="Proteomes" id="UP001155040"/>
    </source>
</evidence>
<proteinExistence type="predicted"/>